<dbReference type="EMBL" id="FUZZ01000003">
    <property type="protein sequence ID" value="SKD08544.1"/>
    <property type="molecule type" value="Genomic_DNA"/>
</dbReference>
<dbReference type="Gene3D" id="2.40.330.10">
    <property type="entry name" value="DNA-binding pseudobarrel domain"/>
    <property type="match status" value="1"/>
</dbReference>
<dbReference type="InterPro" id="IPR036890">
    <property type="entry name" value="HATPase_C_sf"/>
</dbReference>
<feature type="coiled-coil region" evidence="6">
    <location>
        <begin position="658"/>
        <end position="702"/>
    </location>
</feature>
<dbReference type="InterPro" id="IPR005467">
    <property type="entry name" value="His_kinase_dom"/>
</dbReference>
<accession>A0A1T5P6Z1</accession>
<keyword evidence="5" id="KW-0902">Two-component regulatory system</keyword>
<evidence type="ECO:0000256" key="5">
    <source>
        <dbReference type="ARBA" id="ARBA00023012"/>
    </source>
</evidence>
<keyword evidence="3 8" id="KW-0418">Kinase</keyword>
<evidence type="ECO:0000259" key="7">
    <source>
        <dbReference type="PROSITE" id="PS50109"/>
    </source>
</evidence>
<dbReference type="Pfam" id="PF13589">
    <property type="entry name" value="HATPase_c_3"/>
    <property type="match status" value="1"/>
</dbReference>
<organism evidence="8 9">
    <name type="scientific">Chitinophaga ginsengisegetis</name>
    <dbReference type="NCBI Taxonomy" id="393003"/>
    <lineage>
        <taxon>Bacteria</taxon>
        <taxon>Pseudomonadati</taxon>
        <taxon>Bacteroidota</taxon>
        <taxon>Chitinophagia</taxon>
        <taxon>Chitinophagales</taxon>
        <taxon>Chitinophagaceae</taxon>
        <taxon>Chitinophaga</taxon>
    </lineage>
</organism>
<evidence type="ECO:0000256" key="4">
    <source>
        <dbReference type="ARBA" id="ARBA00022840"/>
    </source>
</evidence>
<dbReference type="GO" id="GO:0005524">
    <property type="term" value="F:ATP binding"/>
    <property type="evidence" value="ECO:0007669"/>
    <property type="project" value="UniProtKB-KW"/>
</dbReference>
<protein>
    <submittedName>
        <fullName evidence="8">Histidine kinase-, DNA gyrase B-, and HSP90-like ATPase</fullName>
    </submittedName>
</protein>
<evidence type="ECO:0000256" key="3">
    <source>
        <dbReference type="ARBA" id="ARBA00022777"/>
    </source>
</evidence>
<dbReference type="Pfam" id="PF09217">
    <property type="entry name" value="EcoRII-N"/>
    <property type="match status" value="1"/>
</dbReference>
<keyword evidence="6" id="KW-0175">Coiled coil</keyword>
<reference evidence="8 9" key="1">
    <citation type="submission" date="2017-02" db="EMBL/GenBank/DDBJ databases">
        <authorList>
            <person name="Peterson S.W."/>
        </authorList>
    </citation>
    <scope>NUCLEOTIDE SEQUENCE [LARGE SCALE GENOMIC DNA]</scope>
    <source>
        <strain evidence="8 9">DSM 18108</strain>
    </source>
</reference>
<dbReference type="InterPro" id="IPR015300">
    <property type="entry name" value="DNA-bd_pseudobarrel_sf"/>
</dbReference>
<dbReference type="InterPro" id="IPR003594">
    <property type="entry name" value="HATPase_dom"/>
</dbReference>
<dbReference type="GO" id="GO:0016301">
    <property type="term" value="F:kinase activity"/>
    <property type="evidence" value="ECO:0007669"/>
    <property type="project" value="UniProtKB-KW"/>
</dbReference>
<evidence type="ECO:0000256" key="1">
    <source>
        <dbReference type="ARBA" id="ARBA00022679"/>
    </source>
</evidence>
<evidence type="ECO:0000313" key="8">
    <source>
        <dbReference type="EMBL" id="SKD08544.1"/>
    </source>
</evidence>
<dbReference type="Gene3D" id="3.30.565.10">
    <property type="entry name" value="Histidine kinase-like ATPase, C-terminal domain"/>
    <property type="match status" value="2"/>
</dbReference>
<dbReference type="SUPFAM" id="SSF55874">
    <property type="entry name" value="ATPase domain of HSP90 chaperone/DNA topoisomerase II/histidine kinase"/>
    <property type="match status" value="2"/>
</dbReference>
<keyword evidence="9" id="KW-1185">Reference proteome</keyword>
<dbReference type="AlphaFoldDB" id="A0A1T5P6Z1"/>
<dbReference type="PANTHER" id="PTHR43065">
    <property type="entry name" value="SENSOR HISTIDINE KINASE"/>
    <property type="match status" value="1"/>
</dbReference>
<dbReference type="GO" id="GO:0000160">
    <property type="term" value="P:phosphorelay signal transduction system"/>
    <property type="evidence" value="ECO:0007669"/>
    <property type="project" value="UniProtKB-KW"/>
</dbReference>
<dbReference type="RefSeq" id="WP_079471670.1">
    <property type="nucleotide sequence ID" value="NZ_FUZZ01000003.1"/>
</dbReference>
<name>A0A1T5P6Z1_9BACT</name>
<proteinExistence type="predicted"/>
<dbReference type="InterPro" id="IPR023372">
    <property type="entry name" value="Rest_endonuc_II_EcoRII_N"/>
</dbReference>
<sequence length="923" mass="106447">MTELQGAIAAVNSGILSFCKFASSNDAGTTGGHQAGLYIPRNSIPLLFNKPGVKGQQLEKWVDITWWNGETKECRFIYYGRKTRNEYRITNLGRTFNEDDLIIIVKQEETKYAGFCLTNPDDKQYFLQTFGLARKDTNNLLPKSQNNPLFVGAENLPAMPGNENYIVPETVEDVDLEALIPADYQSRAISFKPKAHILILLGEELIKSPVMAIYELIKNSYDADAKSVDVNFRNIENLEEATIVIQDTGTGITEEVLENVWFEPGSDFRKPINEEGIRVIKRSPLFKRIPMGEKGVGRFAVHKLGNKIRMYSRPSVIHTDNNGEFISKELLDYELIVDIDWRRFSQSRYLEDVDITWYKSRNKENFRFKDDSGTYIEISDLKEEWTRGMARQLKRNTISMLSPKNDYSKFKIDLDFNNNWLDHFPETEQILQSAPYKLTVLVDENYKMTFEYNFLLKNNAQIGSRNINEQTTDPIDRAKYERNIKEEIKPFFESSFRDKGYEQSLLKEMTEKYLSQQMPYGSLMLEIYSFDLDAESLRDTTDSARLVRDLLKDHAGIKVFKGDLRVYDYGDPGNDWLGLDLKRIQNKEWFSNNQNIGYIYMDPAVSGTLIEKTNREGFIENDAYSHFRVILDFILTQFSAERQSDRQKWLRFNKTGPIESFESRISALKGLILKLELEQAQKQELIKETERVEERYEQDRNNLLIPAGVGMTASFAMHEIEKLVPRMQESIREMPVDVKKMRGQMDELNDYVQGILSVLKKGGNKEISLLEVINQAVKNYTTRLSDHKIVVETNISDNADKIIADKRVLITIIMNLLDNSLYWLGTVYRPQRGIYISTLREGNNTSVLVVDNGPGFKDKTEDVVLPFFSRKKDGIGIGLYLIDTIMIQFGKLNIIHDKETLRARGVPEMYDGAAVELIFNKKV</sequence>
<dbReference type="SUPFAM" id="SSF101936">
    <property type="entry name" value="DNA-binding pseudobarrel domain"/>
    <property type="match status" value="1"/>
</dbReference>
<dbReference type="Pfam" id="PF02518">
    <property type="entry name" value="HATPase_c"/>
    <property type="match status" value="1"/>
</dbReference>
<keyword evidence="1" id="KW-0808">Transferase</keyword>
<dbReference type="PANTHER" id="PTHR43065:SF46">
    <property type="entry name" value="C4-DICARBOXYLATE TRANSPORT SENSOR PROTEIN DCTB"/>
    <property type="match status" value="1"/>
</dbReference>
<dbReference type="STRING" id="393003.SAMN05660461_4416"/>
<evidence type="ECO:0000256" key="2">
    <source>
        <dbReference type="ARBA" id="ARBA00022741"/>
    </source>
</evidence>
<evidence type="ECO:0000313" key="9">
    <source>
        <dbReference type="Proteomes" id="UP000190166"/>
    </source>
</evidence>
<gene>
    <name evidence="8" type="ORF">SAMN05660461_4416</name>
</gene>
<keyword evidence="2" id="KW-0547">Nucleotide-binding</keyword>
<feature type="domain" description="Histidine kinase" evidence="7">
    <location>
        <begin position="744"/>
        <end position="923"/>
    </location>
</feature>
<dbReference type="PROSITE" id="PS50109">
    <property type="entry name" value="HIS_KIN"/>
    <property type="match status" value="1"/>
</dbReference>
<dbReference type="Proteomes" id="UP000190166">
    <property type="component" value="Unassembled WGS sequence"/>
</dbReference>
<keyword evidence="4" id="KW-0067">ATP-binding</keyword>
<evidence type="ECO:0000256" key="6">
    <source>
        <dbReference type="SAM" id="Coils"/>
    </source>
</evidence>